<dbReference type="AlphaFoldDB" id="A0AAV5AJE6"/>
<dbReference type="EMBL" id="BPWL01000009">
    <property type="protein sequence ID" value="GJJ13638.1"/>
    <property type="molecule type" value="Genomic_DNA"/>
</dbReference>
<gene>
    <name evidence="1" type="ORF">Clacol_007894</name>
</gene>
<sequence>MHPIFGIREIVDEILSWIPREELTTTARVNSFWFFASLPNLWTRVKLMEALRPLVVNGGSTEDEYLVNLPTPAQWDRFVIYSEHVRVLLGCGQDVPILMNATRWRPRTIDYFFPNLHSLIWHTPTIFIRRTPDFSFLLSPRLQNVSLELFGVRPSSFQLLCETLSTRVQTLRTLQLNINGLLGVTIKFLNPILKTSASNLIQVQMPPEFQTEETLQWLRKLPRLRRLSFCAAFDPTFDEESVMNTGGVNEYHDEQKKESFRSLEKLTFTGSQRAFFDNFLNKSTLSSLAVVYWHTCLEIDDPSSFFRTVSIVCPLLTTLTIGDFEMYLHERRLPPIIPWTTVRVILNCKFLTGLSLHCCRVSMTPEELVEVLTSRPYWTPSKWEALEIYTADPLSIFDFLLYARYCPHLKTLGIHLNGNSFDDTAIKQAQEQVTDNRLQDEHVGPNRFTRLTLIKLAFSSWRPLQAPRFVLFLMKKCDVEPSIEPWQWRL</sequence>
<dbReference type="Gene3D" id="3.80.10.10">
    <property type="entry name" value="Ribonuclease Inhibitor"/>
    <property type="match status" value="1"/>
</dbReference>
<dbReference type="Proteomes" id="UP001050691">
    <property type="component" value="Unassembled WGS sequence"/>
</dbReference>
<comment type="caution">
    <text evidence="1">The sequence shown here is derived from an EMBL/GenBank/DDBJ whole genome shotgun (WGS) entry which is preliminary data.</text>
</comment>
<dbReference type="SUPFAM" id="SSF52047">
    <property type="entry name" value="RNI-like"/>
    <property type="match status" value="1"/>
</dbReference>
<evidence type="ECO:0000313" key="2">
    <source>
        <dbReference type="Proteomes" id="UP001050691"/>
    </source>
</evidence>
<organism evidence="1 2">
    <name type="scientific">Clathrus columnatus</name>
    <dbReference type="NCBI Taxonomy" id="1419009"/>
    <lineage>
        <taxon>Eukaryota</taxon>
        <taxon>Fungi</taxon>
        <taxon>Dikarya</taxon>
        <taxon>Basidiomycota</taxon>
        <taxon>Agaricomycotina</taxon>
        <taxon>Agaricomycetes</taxon>
        <taxon>Phallomycetidae</taxon>
        <taxon>Phallales</taxon>
        <taxon>Clathraceae</taxon>
        <taxon>Clathrus</taxon>
    </lineage>
</organism>
<evidence type="ECO:0008006" key="3">
    <source>
        <dbReference type="Google" id="ProtNLM"/>
    </source>
</evidence>
<protein>
    <recommendedName>
        <fullName evidence="3">F-box domain-containing protein</fullName>
    </recommendedName>
</protein>
<dbReference type="InterPro" id="IPR032675">
    <property type="entry name" value="LRR_dom_sf"/>
</dbReference>
<evidence type="ECO:0000313" key="1">
    <source>
        <dbReference type="EMBL" id="GJJ13638.1"/>
    </source>
</evidence>
<accession>A0AAV5AJE6</accession>
<name>A0AAV5AJE6_9AGAM</name>
<keyword evidence="2" id="KW-1185">Reference proteome</keyword>
<proteinExistence type="predicted"/>
<reference evidence="1" key="1">
    <citation type="submission" date="2021-10" db="EMBL/GenBank/DDBJ databases">
        <title>De novo Genome Assembly of Clathrus columnatus (Basidiomycota, Fungi) Using Illumina and Nanopore Sequence Data.</title>
        <authorList>
            <person name="Ogiso-Tanaka E."/>
            <person name="Itagaki H."/>
            <person name="Hosoya T."/>
            <person name="Hosaka K."/>
        </authorList>
    </citation>
    <scope>NUCLEOTIDE SEQUENCE</scope>
    <source>
        <strain evidence="1">MO-923</strain>
    </source>
</reference>